<dbReference type="GO" id="GO:0008233">
    <property type="term" value="F:peptidase activity"/>
    <property type="evidence" value="ECO:0007669"/>
    <property type="project" value="UniProtKB-KW"/>
</dbReference>
<reference evidence="2 3" key="1">
    <citation type="submission" date="2018-12" db="EMBL/GenBank/DDBJ databases">
        <title>The whole draft genome of Aquabacterium sp. SJQ9.</title>
        <authorList>
            <person name="Sun L."/>
            <person name="Gao X."/>
            <person name="Chen W."/>
            <person name="Huang K."/>
        </authorList>
    </citation>
    <scope>NUCLEOTIDE SEQUENCE [LARGE SCALE GENOMIC DNA]</scope>
    <source>
        <strain evidence="2 3">SJQ9</strain>
    </source>
</reference>
<evidence type="ECO:0000313" key="2">
    <source>
        <dbReference type="EMBL" id="RRS03927.1"/>
    </source>
</evidence>
<keyword evidence="2" id="KW-0645">Protease</keyword>
<dbReference type="EMBL" id="RSED01000009">
    <property type="protein sequence ID" value="RRS03927.1"/>
    <property type="molecule type" value="Genomic_DNA"/>
</dbReference>
<proteinExistence type="predicted"/>
<dbReference type="AlphaFoldDB" id="A0A426VAF2"/>
<gene>
    <name evidence="2" type="ORF">EIP75_13325</name>
</gene>
<accession>A0A426VAF2</accession>
<dbReference type="Proteomes" id="UP000269265">
    <property type="component" value="Unassembled WGS sequence"/>
</dbReference>
<evidence type="ECO:0000256" key="1">
    <source>
        <dbReference type="SAM" id="MobiDB-lite"/>
    </source>
</evidence>
<dbReference type="SUPFAM" id="SSF50494">
    <property type="entry name" value="Trypsin-like serine proteases"/>
    <property type="match status" value="1"/>
</dbReference>
<evidence type="ECO:0000313" key="3">
    <source>
        <dbReference type="Proteomes" id="UP000269265"/>
    </source>
</evidence>
<sequence>MIESILLTIARITTFEGDRILTGASGFLFEREGRMHLVTSRHVLFDEPSGHRPDRVEIELHADEDDLVHVTVLSVLLYKDGKSIWKDAKDAGGPVDVAVIELDRAALPPVVHAFDPTHLLSDLHAVRVGTPLLLIGFPLGFHDTVHHLPVVRQAIVASSFGLRFQGQGYFLSDARTHRGLSGAPVVMRDEQAQGSLPWKLLGVHSSSMDMRTRDKEQDDPLGLHCVWYADILMALTHPDAAAPQEEAPDSKDAQKAPPPA</sequence>
<dbReference type="InterPro" id="IPR009003">
    <property type="entry name" value="Peptidase_S1_PA"/>
</dbReference>
<dbReference type="OrthoDB" id="7191282at2"/>
<name>A0A426VAF2_9BURK</name>
<dbReference type="Gene3D" id="2.40.10.120">
    <property type="match status" value="1"/>
</dbReference>
<organism evidence="2 3">
    <name type="scientific">Aquabacterium soli</name>
    <dbReference type="NCBI Taxonomy" id="2493092"/>
    <lineage>
        <taxon>Bacteria</taxon>
        <taxon>Pseudomonadati</taxon>
        <taxon>Pseudomonadota</taxon>
        <taxon>Betaproteobacteria</taxon>
        <taxon>Burkholderiales</taxon>
        <taxon>Aquabacterium</taxon>
    </lineage>
</organism>
<keyword evidence="2" id="KW-0378">Hydrolase</keyword>
<comment type="caution">
    <text evidence="2">The sequence shown here is derived from an EMBL/GenBank/DDBJ whole genome shotgun (WGS) entry which is preliminary data.</text>
</comment>
<keyword evidence="3" id="KW-1185">Reference proteome</keyword>
<protein>
    <submittedName>
        <fullName evidence="2">Serine protease</fullName>
    </submittedName>
</protein>
<dbReference type="RefSeq" id="WP_125243767.1">
    <property type="nucleotide sequence ID" value="NZ_RSED01000009.1"/>
</dbReference>
<dbReference type="Pfam" id="PF13365">
    <property type="entry name" value="Trypsin_2"/>
    <property type="match status" value="1"/>
</dbReference>
<dbReference type="GO" id="GO:0006508">
    <property type="term" value="P:proteolysis"/>
    <property type="evidence" value="ECO:0007669"/>
    <property type="project" value="UniProtKB-KW"/>
</dbReference>
<feature type="region of interest" description="Disordered" evidence="1">
    <location>
        <begin position="238"/>
        <end position="260"/>
    </location>
</feature>